<feature type="transmembrane region" description="Helical" evidence="7">
    <location>
        <begin position="250"/>
        <end position="269"/>
    </location>
</feature>
<evidence type="ECO:0000256" key="7">
    <source>
        <dbReference type="SAM" id="Phobius"/>
    </source>
</evidence>
<evidence type="ECO:0000256" key="1">
    <source>
        <dbReference type="ARBA" id="ARBA00004119"/>
    </source>
</evidence>
<evidence type="ECO:0000256" key="5">
    <source>
        <dbReference type="ARBA" id="ARBA00022989"/>
    </source>
</evidence>
<evidence type="ECO:0000313" key="9">
    <source>
        <dbReference type="Proteomes" id="UP001189624"/>
    </source>
</evidence>
<keyword evidence="9" id="KW-1185">Reference proteome</keyword>
<evidence type="ECO:0000256" key="2">
    <source>
        <dbReference type="ARBA" id="ARBA00004141"/>
    </source>
</evidence>
<feature type="transmembrane region" description="Helical" evidence="7">
    <location>
        <begin position="337"/>
        <end position="361"/>
    </location>
</feature>
<evidence type="ECO:0000313" key="8">
    <source>
        <dbReference type="EMBL" id="CAJ1957716.1"/>
    </source>
</evidence>
<comment type="subcellular location">
    <subcellularLocation>
        <location evidence="2">Membrane</location>
        <topology evidence="2">Multi-pass membrane protein</topology>
    </subcellularLocation>
    <subcellularLocation>
        <location evidence="1">Plastid</location>
        <location evidence="1">Chloroplast envelope</location>
    </subcellularLocation>
</comment>
<evidence type="ECO:0000256" key="6">
    <source>
        <dbReference type="ARBA" id="ARBA00023136"/>
    </source>
</evidence>
<reference evidence="8" key="1">
    <citation type="submission" date="2023-10" db="EMBL/GenBank/DDBJ databases">
        <authorList>
            <person name="Domelevo Entfellner J.-B."/>
        </authorList>
    </citation>
    <scope>NUCLEOTIDE SEQUENCE</scope>
</reference>
<dbReference type="Pfam" id="PF01758">
    <property type="entry name" value="SBF"/>
    <property type="match status" value="1"/>
</dbReference>
<dbReference type="GO" id="GO:0016020">
    <property type="term" value="C:membrane"/>
    <property type="evidence" value="ECO:0007669"/>
    <property type="project" value="UniProtKB-SubCell"/>
</dbReference>
<dbReference type="InterPro" id="IPR002657">
    <property type="entry name" value="BilAc:Na_symport/Acr3"/>
</dbReference>
<keyword evidence="5 7" id="KW-1133">Transmembrane helix</keyword>
<dbReference type="Gene3D" id="1.20.1530.20">
    <property type="match status" value="2"/>
</dbReference>
<organism evidence="8 9">
    <name type="scientific">Sphenostylis stenocarpa</name>
    <dbReference type="NCBI Taxonomy" id="92480"/>
    <lineage>
        <taxon>Eukaryota</taxon>
        <taxon>Viridiplantae</taxon>
        <taxon>Streptophyta</taxon>
        <taxon>Embryophyta</taxon>
        <taxon>Tracheophyta</taxon>
        <taxon>Spermatophyta</taxon>
        <taxon>Magnoliopsida</taxon>
        <taxon>eudicotyledons</taxon>
        <taxon>Gunneridae</taxon>
        <taxon>Pentapetalae</taxon>
        <taxon>rosids</taxon>
        <taxon>fabids</taxon>
        <taxon>Fabales</taxon>
        <taxon>Fabaceae</taxon>
        <taxon>Papilionoideae</taxon>
        <taxon>50 kb inversion clade</taxon>
        <taxon>NPAAA clade</taxon>
        <taxon>indigoferoid/millettioid clade</taxon>
        <taxon>Phaseoleae</taxon>
        <taxon>Sphenostylis</taxon>
    </lineage>
</organism>
<dbReference type="Proteomes" id="UP001189624">
    <property type="component" value="Chromosome 5"/>
</dbReference>
<evidence type="ECO:0000256" key="4">
    <source>
        <dbReference type="ARBA" id="ARBA00022692"/>
    </source>
</evidence>
<dbReference type="InterPro" id="IPR004710">
    <property type="entry name" value="Bilac:Na_transpt"/>
</dbReference>
<sequence>MQAFSPNGGVVRVQSHSNIVPITVPLKPNNFAWTQYKSTSRITLRCNSQTQPFPYVCAPKSPRICCSNVVPVRCSISSSGYGANDGRSVGEWLVVAGEVLSTGFPLWVSIASVLGLMKPDCFNWVTPKLSIAGLNIIMLGMGMTLTLDDLRGVLAMRKQVLSGFFIQYSVSDATVCISYKQTLKSSITFRSRFDITWIMTPFLTTKLAGKYVAVDAPALLISTLQVVFVPVLAGAFLNQFFQPIVKSVSPLMPPIAVTTVAILCGNAIAQSSSAMLVSGGQVMLATFLLQASGFFFGYVFARLLGIDLSSSRAISAQVGTKNGVLAIVLATKHFGDLLTAVPGAVSIANQAIVGSILAGIWRRSVR</sequence>
<feature type="transmembrane region" description="Helical" evidence="7">
    <location>
        <begin position="92"/>
        <end position="117"/>
    </location>
</feature>
<feature type="transmembrane region" description="Helical" evidence="7">
    <location>
        <begin position="129"/>
        <end position="147"/>
    </location>
</feature>
<protein>
    <submittedName>
        <fullName evidence="8">Uncharacterized protein</fullName>
    </submittedName>
</protein>
<comment type="similarity">
    <text evidence="3">Belongs to the bile acid:sodium symporter (BASS) (TC 2.A.28) family.</text>
</comment>
<name>A0AA86VIM1_9FABA</name>
<proteinExistence type="inferred from homology"/>
<dbReference type="PANTHER" id="PTHR10361">
    <property type="entry name" value="SODIUM-BILE ACID COTRANSPORTER"/>
    <property type="match status" value="1"/>
</dbReference>
<feature type="transmembrane region" description="Helical" evidence="7">
    <location>
        <begin position="281"/>
        <end position="301"/>
    </location>
</feature>
<keyword evidence="6 7" id="KW-0472">Membrane</keyword>
<dbReference type="InterPro" id="IPR038770">
    <property type="entry name" value="Na+/solute_symporter_sf"/>
</dbReference>
<accession>A0AA86VIM1</accession>
<gene>
    <name evidence="8" type="ORF">AYBTSS11_LOCUS17349</name>
</gene>
<evidence type="ECO:0000256" key="3">
    <source>
        <dbReference type="ARBA" id="ARBA00006528"/>
    </source>
</evidence>
<dbReference type="Gramene" id="rna-AYBTSS11_LOCUS17349">
    <property type="protein sequence ID" value="CAJ1957716.1"/>
    <property type="gene ID" value="gene-AYBTSS11_LOCUS17349"/>
</dbReference>
<dbReference type="EMBL" id="OY731402">
    <property type="protein sequence ID" value="CAJ1957716.1"/>
    <property type="molecule type" value="Genomic_DNA"/>
</dbReference>
<dbReference type="AlphaFoldDB" id="A0AA86VIM1"/>
<dbReference type="PANTHER" id="PTHR10361:SF28">
    <property type="entry name" value="P3 PROTEIN-RELATED"/>
    <property type="match status" value="1"/>
</dbReference>
<dbReference type="GO" id="GO:0009941">
    <property type="term" value="C:chloroplast envelope"/>
    <property type="evidence" value="ECO:0007669"/>
    <property type="project" value="UniProtKB-SubCell"/>
</dbReference>
<feature type="transmembrane region" description="Helical" evidence="7">
    <location>
        <begin position="216"/>
        <end position="238"/>
    </location>
</feature>
<keyword evidence="4 7" id="KW-0812">Transmembrane</keyword>